<evidence type="ECO:0000256" key="13">
    <source>
        <dbReference type="ARBA" id="ARBA00022989"/>
    </source>
</evidence>
<evidence type="ECO:0000313" key="21">
    <source>
        <dbReference type="Proteomes" id="UP000033166"/>
    </source>
</evidence>
<feature type="transmembrane region" description="Helical" evidence="19">
    <location>
        <begin position="199"/>
        <end position="218"/>
    </location>
</feature>
<comment type="catalytic activity">
    <reaction evidence="1 18">
        <text>a 1,2-diacyl-sn-glycero-3-phosphate + CTP + H(+) = a CDP-1,2-diacyl-sn-glycerol + diphosphate</text>
        <dbReference type="Rhea" id="RHEA:16229"/>
        <dbReference type="ChEBI" id="CHEBI:15378"/>
        <dbReference type="ChEBI" id="CHEBI:33019"/>
        <dbReference type="ChEBI" id="CHEBI:37563"/>
        <dbReference type="ChEBI" id="CHEBI:58332"/>
        <dbReference type="ChEBI" id="CHEBI:58608"/>
        <dbReference type="EC" id="2.7.7.41"/>
    </reaction>
</comment>
<keyword evidence="12 18" id="KW-0548">Nucleotidyltransferase</keyword>
<evidence type="ECO:0000256" key="16">
    <source>
        <dbReference type="ARBA" id="ARBA00023209"/>
    </source>
</evidence>
<comment type="pathway">
    <text evidence="3 18">Phospholipid metabolism; CDP-diacylglycerol biosynthesis; CDP-diacylglycerol from sn-glycerol 3-phosphate: step 3/3.</text>
</comment>
<dbReference type="GO" id="GO:0005886">
    <property type="term" value="C:plasma membrane"/>
    <property type="evidence" value="ECO:0007669"/>
    <property type="project" value="UniProtKB-SubCell"/>
</dbReference>
<comment type="subcellular location">
    <subcellularLocation>
        <location evidence="2">Cell membrane</location>
        <topology evidence="2">Multi-pass membrane protein</topology>
    </subcellularLocation>
</comment>
<feature type="transmembrane region" description="Helical" evidence="19">
    <location>
        <begin position="109"/>
        <end position="126"/>
    </location>
</feature>
<evidence type="ECO:0000256" key="11">
    <source>
        <dbReference type="ARBA" id="ARBA00022692"/>
    </source>
</evidence>
<dbReference type="KEGG" id="lpk:LACPI_2282"/>
<feature type="transmembrane region" description="Helical" evidence="19">
    <location>
        <begin position="79"/>
        <end position="97"/>
    </location>
</feature>
<dbReference type="STRING" id="1364.LP2241_10032"/>
<dbReference type="HOGENOM" id="CLU_037294_2_2_9"/>
<evidence type="ECO:0000256" key="1">
    <source>
        <dbReference type="ARBA" id="ARBA00001698"/>
    </source>
</evidence>
<dbReference type="UniPathway" id="UPA00557">
    <property type="reaction ID" value="UER00614"/>
</dbReference>
<dbReference type="GO" id="GO:0004605">
    <property type="term" value="F:phosphatidate cytidylyltransferase activity"/>
    <property type="evidence" value="ECO:0007669"/>
    <property type="project" value="UniProtKB-EC"/>
</dbReference>
<evidence type="ECO:0000256" key="4">
    <source>
        <dbReference type="ARBA" id="ARBA00005189"/>
    </source>
</evidence>
<comment type="pathway">
    <text evidence="4">Lipid metabolism.</text>
</comment>
<dbReference type="EC" id="2.7.7.41" evidence="6 18"/>
<dbReference type="GO" id="GO:0016024">
    <property type="term" value="P:CDP-diacylglycerol biosynthetic process"/>
    <property type="evidence" value="ECO:0007669"/>
    <property type="project" value="UniProtKB-UniPathway"/>
</dbReference>
<dbReference type="RefSeq" id="WP_047916446.1">
    <property type="nucleotide sequence ID" value="NZ_LN774769.1"/>
</dbReference>
<protein>
    <recommendedName>
        <fullName evidence="7 18">Phosphatidate cytidylyltransferase</fullName>
        <ecNumber evidence="6 18">2.7.7.41</ecNumber>
    </recommendedName>
</protein>
<reference evidence="21" key="1">
    <citation type="submission" date="2015-01" db="EMBL/GenBank/DDBJ databases">
        <authorList>
            <person name="Andreevskaya M."/>
        </authorList>
    </citation>
    <scope>NUCLEOTIDE SEQUENCE [LARGE SCALE GENOMIC DNA]</scope>
    <source>
        <strain evidence="21">MKFS47</strain>
    </source>
</reference>
<evidence type="ECO:0000256" key="14">
    <source>
        <dbReference type="ARBA" id="ARBA00023098"/>
    </source>
</evidence>
<feature type="transmembrane region" description="Helical" evidence="19">
    <location>
        <begin position="49"/>
        <end position="67"/>
    </location>
</feature>
<feature type="transmembrane region" description="Helical" evidence="19">
    <location>
        <begin position="132"/>
        <end position="152"/>
    </location>
</feature>
<evidence type="ECO:0000256" key="9">
    <source>
        <dbReference type="ARBA" id="ARBA00022516"/>
    </source>
</evidence>
<proteinExistence type="inferred from homology"/>
<sequence length="264" mass="28631">MTQRIITGVVAGAVFLGLAIMGGTPFHILVGLLTIIAMSELFKMRKLEILSFEGILATVAALALALPTTQYFPKLGTDSHFTLFTLCLFIMMGVMVFTKGNYSFEDLGFPFLSAFYIGIGFQNLLAAQQSSLFILFLALFIVWSTDSGAYFIGRKFGKTKLIPSVSPNKTVEGSLGGIACAIVVAVLMVFLYPNKAPDISLFKLIILVAIFSIVGQLGDLVESSLKRHFGVKDSGKILPGHGGILDRFDSLIFVFPIMHLLGLF</sequence>
<keyword evidence="10 18" id="KW-0808">Transferase</keyword>
<evidence type="ECO:0000256" key="17">
    <source>
        <dbReference type="ARBA" id="ARBA00023264"/>
    </source>
</evidence>
<name>A0A0D6E091_9LACT</name>
<keyword evidence="14" id="KW-0443">Lipid metabolism</keyword>
<evidence type="ECO:0000256" key="7">
    <source>
        <dbReference type="ARBA" id="ARBA00019373"/>
    </source>
</evidence>
<keyword evidence="13 19" id="KW-1133">Transmembrane helix</keyword>
<dbReference type="Pfam" id="PF01148">
    <property type="entry name" value="CTP_transf_1"/>
    <property type="match status" value="1"/>
</dbReference>
<evidence type="ECO:0000256" key="10">
    <source>
        <dbReference type="ARBA" id="ARBA00022679"/>
    </source>
</evidence>
<evidence type="ECO:0000256" key="19">
    <source>
        <dbReference type="SAM" id="Phobius"/>
    </source>
</evidence>
<dbReference type="InterPro" id="IPR000374">
    <property type="entry name" value="PC_trans"/>
</dbReference>
<evidence type="ECO:0000256" key="18">
    <source>
        <dbReference type="RuleBase" id="RU003938"/>
    </source>
</evidence>
<keyword evidence="9" id="KW-0444">Lipid biosynthesis</keyword>
<keyword evidence="11 18" id="KW-0812">Transmembrane</keyword>
<evidence type="ECO:0000256" key="6">
    <source>
        <dbReference type="ARBA" id="ARBA00012487"/>
    </source>
</evidence>
<evidence type="ECO:0000256" key="5">
    <source>
        <dbReference type="ARBA" id="ARBA00010185"/>
    </source>
</evidence>
<dbReference type="PROSITE" id="PS01315">
    <property type="entry name" value="CDS"/>
    <property type="match status" value="1"/>
</dbReference>
<evidence type="ECO:0000256" key="8">
    <source>
        <dbReference type="ARBA" id="ARBA00022475"/>
    </source>
</evidence>
<dbReference type="Proteomes" id="UP000033166">
    <property type="component" value="Chromosome I"/>
</dbReference>
<feature type="transmembrane region" description="Helical" evidence="19">
    <location>
        <begin position="6"/>
        <end position="37"/>
    </location>
</feature>
<dbReference type="PANTHER" id="PTHR46382:SF1">
    <property type="entry name" value="PHOSPHATIDATE CYTIDYLYLTRANSFERASE"/>
    <property type="match status" value="1"/>
</dbReference>
<evidence type="ECO:0000256" key="3">
    <source>
        <dbReference type="ARBA" id="ARBA00005119"/>
    </source>
</evidence>
<comment type="similarity">
    <text evidence="5 18">Belongs to the CDS family.</text>
</comment>
<gene>
    <name evidence="20" type="primary">cdsA</name>
    <name evidence="20" type="ORF">LACPI_2282</name>
</gene>
<dbReference type="AlphaFoldDB" id="A0A0D6E091"/>
<keyword evidence="17" id="KW-1208">Phospholipid metabolism</keyword>
<dbReference type="PANTHER" id="PTHR46382">
    <property type="entry name" value="PHOSPHATIDATE CYTIDYLYLTRANSFERASE"/>
    <property type="match status" value="1"/>
</dbReference>
<feature type="transmembrane region" description="Helical" evidence="19">
    <location>
        <begin position="173"/>
        <end position="193"/>
    </location>
</feature>
<keyword evidence="16" id="KW-0594">Phospholipid biosynthesis</keyword>
<evidence type="ECO:0000256" key="2">
    <source>
        <dbReference type="ARBA" id="ARBA00004651"/>
    </source>
</evidence>
<evidence type="ECO:0000256" key="12">
    <source>
        <dbReference type="ARBA" id="ARBA00022695"/>
    </source>
</evidence>
<evidence type="ECO:0000313" key="20">
    <source>
        <dbReference type="EMBL" id="CEN29482.1"/>
    </source>
</evidence>
<accession>A0A0D6E091</accession>
<evidence type="ECO:0000256" key="15">
    <source>
        <dbReference type="ARBA" id="ARBA00023136"/>
    </source>
</evidence>
<dbReference type="EMBL" id="LN774769">
    <property type="protein sequence ID" value="CEN29482.1"/>
    <property type="molecule type" value="Genomic_DNA"/>
</dbReference>
<keyword evidence="15 19" id="KW-0472">Membrane</keyword>
<keyword evidence="8" id="KW-1003">Cell membrane</keyword>
<organism evidence="20 21">
    <name type="scientific">Pseudolactococcus piscium MKFS47</name>
    <dbReference type="NCBI Taxonomy" id="297352"/>
    <lineage>
        <taxon>Bacteria</taxon>
        <taxon>Bacillati</taxon>
        <taxon>Bacillota</taxon>
        <taxon>Bacilli</taxon>
        <taxon>Lactobacillales</taxon>
        <taxon>Streptococcaceae</taxon>
        <taxon>Pseudolactococcus</taxon>
    </lineage>
</organism>